<dbReference type="GO" id="GO:0005737">
    <property type="term" value="C:cytoplasm"/>
    <property type="evidence" value="ECO:0007669"/>
    <property type="project" value="TreeGrafter"/>
</dbReference>
<accession>A0A4P9ZRY3</accession>
<feature type="domain" description="AVL9/DENND6" evidence="1">
    <location>
        <begin position="5"/>
        <end position="114"/>
    </location>
</feature>
<sequence length="114" mass="12927">LELIDSWSSLPFYALPEGAHKHNEDMCYFHLPTATHQPTPGIPSHQTALFGISSYRQINSNDLVVKTSDITRTFVQKAVVLILAQPVFAYVQDQISDISQLYFGQRDFTRTDIL</sequence>
<evidence type="ECO:0000313" key="3">
    <source>
        <dbReference type="Proteomes" id="UP000268162"/>
    </source>
</evidence>
<dbReference type="Pfam" id="PF09794">
    <property type="entry name" value="Avl9"/>
    <property type="match status" value="1"/>
</dbReference>
<dbReference type="PANTHER" id="PTHR31017">
    <property type="entry name" value="LATE SECRETORY PATHWAY PROTEIN AVL9-RELATED"/>
    <property type="match status" value="1"/>
</dbReference>
<dbReference type="InterPro" id="IPR018307">
    <property type="entry name" value="ABL9/DENND6_dom"/>
</dbReference>
<protein>
    <submittedName>
        <fullName evidence="2">AVL9/DENND6 domain-containing protein</fullName>
    </submittedName>
</protein>
<gene>
    <name evidence="2" type="ORF">BJ085DRAFT_285</name>
</gene>
<feature type="non-terminal residue" evidence="2">
    <location>
        <position position="1"/>
    </location>
</feature>
<name>A0A4P9ZRY3_9FUNG</name>
<reference evidence="3" key="1">
    <citation type="journal article" date="2018" name="Nat. Microbiol.">
        <title>Leveraging single-cell genomics to expand the fungal tree of life.</title>
        <authorList>
            <person name="Ahrendt S.R."/>
            <person name="Quandt C.A."/>
            <person name="Ciobanu D."/>
            <person name="Clum A."/>
            <person name="Salamov A."/>
            <person name="Andreopoulos B."/>
            <person name="Cheng J.F."/>
            <person name="Woyke T."/>
            <person name="Pelin A."/>
            <person name="Henrissat B."/>
            <person name="Reynolds N.K."/>
            <person name="Benny G.L."/>
            <person name="Smith M.E."/>
            <person name="James T.Y."/>
            <person name="Grigoriev I.V."/>
        </authorList>
    </citation>
    <scope>NUCLEOTIDE SEQUENCE [LARGE SCALE GENOMIC DNA]</scope>
    <source>
        <strain evidence="3">RSA 468</strain>
    </source>
</reference>
<dbReference type="AlphaFoldDB" id="A0A4P9ZRY3"/>
<dbReference type="Proteomes" id="UP000268162">
    <property type="component" value="Unassembled WGS sequence"/>
</dbReference>
<evidence type="ECO:0000313" key="2">
    <source>
        <dbReference type="EMBL" id="RKP36316.1"/>
    </source>
</evidence>
<feature type="non-terminal residue" evidence="2">
    <location>
        <position position="114"/>
    </location>
</feature>
<organism evidence="2 3">
    <name type="scientific">Dimargaris cristalligena</name>
    <dbReference type="NCBI Taxonomy" id="215637"/>
    <lineage>
        <taxon>Eukaryota</taxon>
        <taxon>Fungi</taxon>
        <taxon>Fungi incertae sedis</taxon>
        <taxon>Zoopagomycota</taxon>
        <taxon>Kickxellomycotina</taxon>
        <taxon>Dimargaritomycetes</taxon>
        <taxon>Dimargaritales</taxon>
        <taxon>Dimargaritaceae</taxon>
        <taxon>Dimargaris</taxon>
    </lineage>
</organism>
<dbReference type="InterPro" id="IPR051731">
    <property type="entry name" value="DENND11/AVL9_GEFs"/>
</dbReference>
<keyword evidence="3" id="KW-1185">Reference proteome</keyword>
<proteinExistence type="predicted"/>
<dbReference type="EMBL" id="ML002675">
    <property type="protein sequence ID" value="RKP36316.1"/>
    <property type="molecule type" value="Genomic_DNA"/>
</dbReference>
<dbReference type="PANTHER" id="PTHR31017:SF1">
    <property type="entry name" value="LATE SECRETORY PATHWAY PROTEIN AVL9 HOMOLOG"/>
    <property type="match status" value="1"/>
</dbReference>
<evidence type="ECO:0000259" key="1">
    <source>
        <dbReference type="Pfam" id="PF09794"/>
    </source>
</evidence>